<evidence type="ECO:0000313" key="1">
    <source>
        <dbReference type="EMBL" id="KRY82855.1"/>
    </source>
</evidence>
<dbReference type="Proteomes" id="UP000054995">
    <property type="component" value="Unassembled WGS sequence"/>
</dbReference>
<evidence type="ECO:0000313" key="3">
    <source>
        <dbReference type="Proteomes" id="UP000054995"/>
    </source>
</evidence>
<organism evidence="1 3">
    <name type="scientific">Trichinella pseudospiralis</name>
    <name type="common">Parasitic roundworm</name>
    <dbReference type="NCBI Taxonomy" id="6337"/>
    <lineage>
        <taxon>Eukaryota</taxon>
        <taxon>Metazoa</taxon>
        <taxon>Ecdysozoa</taxon>
        <taxon>Nematoda</taxon>
        <taxon>Enoplea</taxon>
        <taxon>Dorylaimia</taxon>
        <taxon>Trichinellida</taxon>
        <taxon>Trichinellidae</taxon>
        <taxon>Trichinella</taxon>
    </lineage>
</organism>
<name>A0A0V1F9T8_TRIPS</name>
<dbReference type="OrthoDB" id="5919864at2759"/>
<evidence type="ECO:0000313" key="2">
    <source>
        <dbReference type="EMBL" id="KRY85825.1"/>
    </source>
</evidence>
<keyword evidence="3" id="KW-1185">Reference proteome</keyword>
<accession>A0A0V1F9T8</accession>
<sequence>MDGKQLSTPLWYNLESAIHSPGSHGCQQSNVGTHSKYQYMHCDALCHNKNSPPTFAVLNGTEICKSGRWLGSSGGCTSWTLPI</sequence>
<proteinExistence type="predicted"/>
<dbReference type="EMBL" id="JYDT01000159">
    <property type="protein sequence ID" value="KRY82855.1"/>
    <property type="molecule type" value="Genomic_DNA"/>
</dbReference>
<protein>
    <submittedName>
        <fullName evidence="1">Uncharacterized protein</fullName>
    </submittedName>
</protein>
<comment type="caution">
    <text evidence="1">The sequence shown here is derived from an EMBL/GenBank/DDBJ whole genome shotgun (WGS) entry which is preliminary data.</text>
</comment>
<reference evidence="1 3" key="1">
    <citation type="submission" date="2015-01" db="EMBL/GenBank/DDBJ databases">
        <title>Evolution of Trichinella species and genotypes.</title>
        <authorList>
            <person name="Korhonen P.K."/>
            <person name="Edoardo P."/>
            <person name="Giuseppe L.R."/>
            <person name="Gasser R.B."/>
        </authorList>
    </citation>
    <scope>NUCLEOTIDE SEQUENCE [LARGE SCALE GENOMIC DNA]</scope>
    <source>
        <strain evidence="1">ISS470</strain>
    </source>
</reference>
<dbReference type="EMBL" id="JYDT01000082">
    <property type="protein sequence ID" value="KRY85825.1"/>
    <property type="molecule type" value="Genomic_DNA"/>
</dbReference>
<gene>
    <name evidence="1" type="ORF">T4D_2389</name>
    <name evidence="2" type="ORF">T4D_4517</name>
</gene>